<evidence type="ECO:0000313" key="1">
    <source>
        <dbReference type="EMBL" id="PBK61987.1"/>
    </source>
</evidence>
<dbReference type="EMBL" id="KZ293470">
    <property type="protein sequence ID" value="PBK61987.1"/>
    <property type="molecule type" value="Genomic_DNA"/>
</dbReference>
<gene>
    <name evidence="1" type="ORF">ARMSODRAFT_613581</name>
</gene>
<sequence length="151" mass="16758">MEGCASIVELFARSASVASSLKSLVLRKCYRGQMELVRELVSLCTASLEYLHVDDSELPEDFLMRYPLLRVDHIKTLSLGPSSTAVMRWWLDILVGSTGPAAHMAEIVIKLGRVNDADGSTITRQALARSHLRIFKSGHLINLRSYQGTDI</sequence>
<organism evidence="1 2">
    <name type="scientific">Armillaria solidipes</name>
    <dbReference type="NCBI Taxonomy" id="1076256"/>
    <lineage>
        <taxon>Eukaryota</taxon>
        <taxon>Fungi</taxon>
        <taxon>Dikarya</taxon>
        <taxon>Basidiomycota</taxon>
        <taxon>Agaricomycotina</taxon>
        <taxon>Agaricomycetes</taxon>
        <taxon>Agaricomycetidae</taxon>
        <taxon>Agaricales</taxon>
        <taxon>Marasmiineae</taxon>
        <taxon>Physalacriaceae</taxon>
        <taxon>Armillaria</taxon>
    </lineage>
</organism>
<dbReference type="Proteomes" id="UP000218334">
    <property type="component" value="Unassembled WGS sequence"/>
</dbReference>
<evidence type="ECO:0000313" key="2">
    <source>
        <dbReference type="Proteomes" id="UP000218334"/>
    </source>
</evidence>
<name>A0A2H3BBM3_9AGAR</name>
<dbReference type="AlphaFoldDB" id="A0A2H3BBM3"/>
<proteinExistence type="predicted"/>
<keyword evidence="2" id="KW-1185">Reference proteome</keyword>
<reference evidence="2" key="1">
    <citation type="journal article" date="2017" name="Nat. Ecol. Evol.">
        <title>Genome expansion and lineage-specific genetic innovations in the forest pathogenic fungi Armillaria.</title>
        <authorList>
            <person name="Sipos G."/>
            <person name="Prasanna A.N."/>
            <person name="Walter M.C."/>
            <person name="O'Connor E."/>
            <person name="Balint B."/>
            <person name="Krizsan K."/>
            <person name="Kiss B."/>
            <person name="Hess J."/>
            <person name="Varga T."/>
            <person name="Slot J."/>
            <person name="Riley R."/>
            <person name="Boka B."/>
            <person name="Rigling D."/>
            <person name="Barry K."/>
            <person name="Lee J."/>
            <person name="Mihaltcheva S."/>
            <person name="LaButti K."/>
            <person name="Lipzen A."/>
            <person name="Waldron R."/>
            <person name="Moloney N.M."/>
            <person name="Sperisen C."/>
            <person name="Kredics L."/>
            <person name="Vagvoelgyi C."/>
            <person name="Patrignani A."/>
            <person name="Fitzpatrick D."/>
            <person name="Nagy I."/>
            <person name="Doyle S."/>
            <person name="Anderson J.B."/>
            <person name="Grigoriev I.V."/>
            <person name="Gueldener U."/>
            <person name="Muensterkoetter M."/>
            <person name="Nagy L.G."/>
        </authorList>
    </citation>
    <scope>NUCLEOTIDE SEQUENCE [LARGE SCALE GENOMIC DNA]</scope>
    <source>
        <strain evidence="2">28-4</strain>
    </source>
</reference>
<accession>A0A2H3BBM3</accession>
<protein>
    <submittedName>
        <fullName evidence="1">Uncharacterized protein</fullName>
    </submittedName>
</protein>